<dbReference type="GO" id="GO:0005886">
    <property type="term" value="C:plasma membrane"/>
    <property type="evidence" value="ECO:0007669"/>
    <property type="project" value="UniProtKB-SubCell"/>
</dbReference>
<sequence>MNNFAYAATRARARRARLLPPEAFGQLLNMELEEIARYIQDLEYRREIDRYGASLRGADLLEAALLDNRAAEVGEIIGFCTGELRQGIEAYAEIYRVRGIKVLLRGIFDGLSGEELLRRVSPLTERDRELYAQMAATDSVEAAVELLEGTRYHDVVQNALEQRQSDSLQPLEDALDRAYYENLASSLPAGGAAGRVYRGFVQTQIDVTNLKTVMRLRHRGLTGLGELLIEGGTLDETALATTSSVADILPIIEGTTFQEVLQPVLEDFEDGGLNRAVQALENHVANQSRRYAYLHPLSILPILDYLLRKEKEVRNLRTIVRGRELELSREKIEELLVV</sequence>
<dbReference type="GO" id="GO:0033179">
    <property type="term" value="C:proton-transporting V-type ATPase, V0 domain"/>
    <property type="evidence" value="ECO:0007669"/>
    <property type="project" value="InterPro"/>
</dbReference>
<dbReference type="InterPro" id="IPR002843">
    <property type="entry name" value="ATPase_V0-cplx_csu/dsu"/>
</dbReference>
<proteinExistence type="inferred from homology"/>
<dbReference type="Gene3D" id="1.10.132.50">
    <property type="entry name" value="ATP synthase (C/AC39) subunit, domain 3"/>
    <property type="match status" value="1"/>
</dbReference>
<keyword evidence="6" id="KW-0472">Membrane</keyword>
<comment type="subunit">
    <text evidence="6">Has multiple subunits with at least A(3), B(3), C, D, E, F, H, I and proteolipid K(x).</text>
</comment>
<accession>A0A075GLS1</accession>
<keyword evidence="3 6" id="KW-0375">Hydrogen ion transport</keyword>
<dbReference type="GO" id="GO:0042777">
    <property type="term" value="P:proton motive force-driven plasma membrane ATP synthesis"/>
    <property type="evidence" value="ECO:0007669"/>
    <property type="project" value="UniProtKB-UniRule"/>
</dbReference>
<dbReference type="GO" id="GO:0005524">
    <property type="term" value="F:ATP binding"/>
    <property type="evidence" value="ECO:0007669"/>
    <property type="project" value="UniProtKB-UniRule"/>
</dbReference>
<dbReference type="GO" id="GO:0046961">
    <property type="term" value="F:proton-transporting ATPase activity, rotational mechanism"/>
    <property type="evidence" value="ECO:0007669"/>
    <property type="project" value="InterPro"/>
</dbReference>
<dbReference type="AlphaFoldDB" id="A0A075GLS1"/>
<dbReference type="NCBIfam" id="TIGR02923">
    <property type="entry name" value="AhaC"/>
    <property type="match status" value="1"/>
</dbReference>
<keyword evidence="5 6" id="KW-0066">ATP synthesis</keyword>
<dbReference type="Gene3D" id="1.20.1690.10">
    <property type="entry name" value="V-type ATP synthase subunit C domain"/>
    <property type="match status" value="2"/>
</dbReference>
<dbReference type="Pfam" id="PF01992">
    <property type="entry name" value="vATP-synt_AC39"/>
    <property type="match status" value="1"/>
</dbReference>
<dbReference type="SUPFAM" id="SSF103486">
    <property type="entry name" value="V-type ATP synthase subunit C"/>
    <property type="match status" value="1"/>
</dbReference>
<keyword evidence="4 6" id="KW-0406">Ion transport</keyword>
<evidence type="ECO:0000256" key="5">
    <source>
        <dbReference type="ARBA" id="ARBA00023310"/>
    </source>
</evidence>
<dbReference type="PANTHER" id="PTHR38682">
    <property type="entry name" value="V-TYPE ATP SYNTHASE SUBUNIT C"/>
    <property type="match status" value="1"/>
</dbReference>
<evidence type="ECO:0000256" key="6">
    <source>
        <dbReference type="HAMAP-Rule" id="MF_00314"/>
    </source>
</evidence>
<comment type="subcellular location">
    <subcellularLocation>
        <location evidence="6">Cell membrane</location>
        <topology evidence="6">Peripheral membrane protein</topology>
    </subcellularLocation>
</comment>
<evidence type="ECO:0000256" key="1">
    <source>
        <dbReference type="ARBA" id="ARBA00006709"/>
    </source>
</evidence>
<keyword evidence="7" id="KW-0378">Hydrolase</keyword>
<evidence type="ECO:0000256" key="2">
    <source>
        <dbReference type="ARBA" id="ARBA00022448"/>
    </source>
</evidence>
<comment type="similarity">
    <text evidence="1 6">Belongs to the V-ATPase V0D/AC39 subunit family.</text>
</comment>
<dbReference type="InterPro" id="IPR036079">
    <property type="entry name" value="ATPase_csu/dsu_sf"/>
</dbReference>
<keyword evidence="6" id="KW-1003">Cell membrane</keyword>
<evidence type="ECO:0000256" key="3">
    <source>
        <dbReference type="ARBA" id="ARBA00022781"/>
    </source>
</evidence>
<evidence type="ECO:0000256" key="4">
    <source>
        <dbReference type="ARBA" id="ARBA00023065"/>
    </source>
</evidence>
<dbReference type="InterPro" id="IPR044911">
    <property type="entry name" value="V-type_ATPase_csu/dsu_dom_3"/>
</dbReference>
<protein>
    <recommendedName>
        <fullName evidence="6">A-type ATP synthase subunit C</fullName>
    </recommendedName>
</protein>
<name>A0A075GLS1_9EURY</name>
<comment type="function">
    <text evidence="6">Component of the A-type ATP synthase that produces ATP from ADP in the presence of a proton gradient across the membrane.</text>
</comment>
<organism evidence="7">
    <name type="scientific">uncultured marine group II/III euryarchaeote KM3_177_A07</name>
    <dbReference type="NCBI Taxonomy" id="1457938"/>
    <lineage>
        <taxon>Archaea</taxon>
        <taxon>Methanobacteriati</taxon>
        <taxon>Methanobacteriota</taxon>
        <taxon>environmental samples</taxon>
    </lineage>
</organism>
<keyword evidence="2 6" id="KW-0813">Transport</keyword>
<dbReference type="GO" id="GO:0016787">
    <property type="term" value="F:hydrolase activity"/>
    <property type="evidence" value="ECO:0007669"/>
    <property type="project" value="UniProtKB-KW"/>
</dbReference>
<dbReference type="HAMAP" id="MF_00314">
    <property type="entry name" value="ATP_synth_C_arch"/>
    <property type="match status" value="1"/>
</dbReference>
<dbReference type="InterPro" id="IPR050873">
    <property type="entry name" value="V-ATPase_V0D/AC39_subunit"/>
</dbReference>
<dbReference type="GO" id="GO:0046933">
    <property type="term" value="F:proton-transporting ATP synthase activity, rotational mechanism"/>
    <property type="evidence" value="ECO:0007669"/>
    <property type="project" value="UniProtKB-UniRule"/>
</dbReference>
<reference evidence="7" key="1">
    <citation type="journal article" date="2014" name="Genome Biol. Evol.">
        <title>Pangenome evidence for extensive interdomain horizontal transfer affecting lineage core and shell genes in uncultured planktonic thaumarchaeota and euryarchaeota.</title>
        <authorList>
            <person name="Deschamps P."/>
            <person name="Zivanovic Y."/>
            <person name="Moreira D."/>
            <person name="Rodriguez-Valera F."/>
            <person name="Lopez-Garcia P."/>
        </authorList>
    </citation>
    <scope>NUCLEOTIDE SEQUENCE</scope>
</reference>
<dbReference type="InterPro" id="IPR035067">
    <property type="entry name" value="V-type_ATPase_csu/dsu"/>
</dbReference>
<dbReference type="EMBL" id="KF900721">
    <property type="protein sequence ID" value="AIF04844.1"/>
    <property type="molecule type" value="Genomic_DNA"/>
</dbReference>
<gene>
    <name evidence="7" type="primary">ATPVC</name>
    <name evidence="6" type="synonym">atpC</name>
    <name evidence="7" type="synonym">ntpC</name>
</gene>
<evidence type="ECO:0000313" key="7">
    <source>
        <dbReference type="EMBL" id="AIF04844.1"/>
    </source>
</evidence>
<dbReference type="PANTHER" id="PTHR38682:SF1">
    <property type="entry name" value="V-TYPE ATP SYNTHASE SUBUNIT C"/>
    <property type="match status" value="1"/>
</dbReference>
<dbReference type="InterPro" id="IPR014272">
    <property type="entry name" value="ATPase_V0-cplx_csu"/>
</dbReference>